<keyword evidence="2" id="KW-0503">Monooxygenase</keyword>
<reference evidence="2 3" key="1">
    <citation type="journal article" date="2018" name="Microbiome">
        <title>Fine metagenomic profile of the Mediterranean stratified and mixed water columns revealed by assembly and recruitment.</title>
        <authorList>
            <person name="Haro-Moreno J.M."/>
            <person name="Lopez-Perez M."/>
            <person name="De La Torre J.R."/>
            <person name="Picazo A."/>
            <person name="Camacho A."/>
            <person name="Rodriguez-Valera F."/>
        </authorList>
    </citation>
    <scope>NUCLEOTIDE SEQUENCE [LARGE SCALE GENOMIC DNA]</scope>
    <source>
        <strain evidence="2">MED-G84</strain>
    </source>
</reference>
<name>A0A368BKH3_9GAMM</name>
<accession>A0A368BKH3</accession>
<protein>
    <submittedName>
        <fullName evidence="2">Antibiotic biosynthesis monooxygenase</fullName>
    </submittedName>
</protein>
<dbReference type="EMBL" id="QOPC01000024">
    <property type="protein sequence ID" value="RCL37357.1"/>
    <property type="molecule type" value="Genomic_DNA"/>
</dbReference>
<dbReference type="Proteomes" id="UP000253032">
    <property type="component" value="Unassembled WGS sequence"/>
</dbReference>
<gene>
    <name evidence="2" type="ORF">DBW98_04035</name>
</gene>
<evidence type="ECO:0000313" key="3">
    <source>
        <dbReference type="Proteomes" id="UP000253032"/>
    </source>
</evidence>
<dbReference type="GO" id="GO:0004497">
    <property type="term" value="F:monooxygenase activity"/>
    <property type="evidence" value="ECO:0007669"/>
    <property type="project" value="UniProtKB-KW"/>
</dbReference>
<feature type="domain" description="ABM" evidence="1">
    <location>
        <begin position="20"/>
        <end position="109"/>
    </location>
</feature>
<proteinExistence type="predicted"/>
<dbReference type="AlphaFoldDB" id="A0A368BKH3"/>
<dbReference type="Pfam" id="PF03992">
    <property type="entry name" value="ABM"/>
    <property type="match status" value="1"/>
</dbReference>
<dbReference type="InterPro" id="IPR011008">
    <property type="entry name" value="Dimeric_a/b-barrel"/>
</dbReference>
<keyword evidence="2" id="KW-0560">Oxidoreductase</keyword>
<dbReference type="SUPFAM" id="SSF54909">
    <property type="entry name" value="Dimeric alpha+beta barrel"/>
    <property type="match status" value="1"/>
</dbReference>
<evidence type="ECO:0000259" key="1">
    <source>
        <dbReference type="PROSITE" id="PS51725"/>
    </source>
</evidence>
<dbReference type="PROSITE" id="PS51725">
    <property type="entry name" value="ABM"/>
    <property type="match status" value="1"/>
</dbReference>
<comment type="caution">
    <text evidence="2">The sequence shown here is derived from an EMBL/GenBank/DDBJ whole genome shotgun (WGS) entry which is preliminary data.</text>
</comment>
<dbReference type="InterPro" id="IPR007138">
    <property type="entry name" value="ABM_dom"/>
</dbReference>
<dbReference type="Gene3D" id="3.30.70.100">
    <property type="match status" value="1"/>
</dbReference>
<evidence type="ECO:0000313" key="2">
    <source>
        <dbReference type="EMBL" id="RCL37357.1"/>
    </source>
</evidence>
<organism evidence="2 3">
    <name type="scientific">SAR86 cluster bacterium</name>
    <dbReference type="NCBI Taxonomy" id="2030880"/>
    <lineage>
        <taxon>Bacteria</taxon>
        <taxon>Pseudomonadati</taxon>
        <taxon>Pseudomonadota</taxon>
        <taxon>Gammaproteobacteria</taxon>
        <taxon>SAR86 cluster</taxon>
    </lineage>
</organism>
<sequence>MPISEAAHHENESADGKNPFILIARIHVKEGMIEEYLDIANEVDNAVELSEPGMLFHNFDADPDDSLAFTWTEVYSNSEAFIKHDANPPVQEYVAKHAELADGFTIEIYGNVSQNVIETINRLGIPLKHFKTTRVGYVREKNFKEL</sequence>